<dbReference type="InterPro" id="IPR039859">
    <property type="entry name" value="PFA4/ZDH16/20/ERF2-like"/>
</dbReference>
<evidence type="ECO:0000313" key="14">
    <source>
        <dbReference type="EMBL" id="KJX99386.1"/>
    </source>
</evidence>
<accession>A0A0F4GPP2</accession>
<feature type="compositionally biased region" description="Polar residues" evidence="12">
    <location>
        <begin position="1"/>
        <end position="15"/>
    </location>
</feature>
<feature type="compositionally biased region" description="Pro residues" evidence="12">
    <location>
        <begin position="46"/>
        <end position="59"/>
    </location>
</feature>
<dbReference type="PROSITE" id="PS50216">
    <property type="entry name" value="DHHC"/>
    <property type="match status" value="1"/>
</dbReference>
<dbReference type="GO" id="GO:0019706">
    <property type="term" value="F:protein-cysteine S-palmitoyltransferase activity"/>
    <property type="evidence" value="ECO:0007669"/>
    <property type="project" value="UniProtKB-EC"/>
</dbReference>
<dbReference type="InterPro" id="IPR001594">
    <property type="entry name" value="Palmitoyltrfase_DHHC"/>
</dbReference>
<evidence type="ECO:0000256" key="8">
    <source>
        <dbReference type="ARBA" id="ARBA00023315"/>
    </source>
</evidence>
<comment type="subcellular location">
    <subcellularLocation>
        <location evidence="1">Endomembrane system</location>
        <topology evidence="1">Multi-pass membrane protein</topology>
    </subcellularLocation>
</comment>
<keyword evidence="8 11" id="KW-0012">Acyltransferase</keyword>
<keyword evidence="6" id="KW-0564">Palmitate</keyword>
<name>A0A0F4GPP2_9PEZI</name>
<feature type="transmembrane region" description="Helical" evidence="11">
    <location>
        <begin position="327"/>
        <end position="348"/>
    </location>
</feature>
<gene>
    <name evidence="14" type="ORF">TI39_contig360g00005</name>
</gene>
<feature type="compositionally biased region" description="Basic and acidic residues" evidence="12">
    <location>
        <begin position="602"/>
        <end position="614"/>
    </location>
</feature>
<sequence>MATNPENSTTGTSAFPNFLDTDPFPTTAANRPISLASSVTDDVPSQPEPEPAPASPPPASRASASRRGLGGAFGRQSTGSRPASAATHVPIAATNFFRPMSPQKLQAQRGQNTTLAGSRGQILIQSNAHDENETIESRTESRGGRAYSDASVHTLKRDANRQSGQITMPGSRGGYSVTSSEGGFVPQGDGSVVSTTPLQLRTQAQESHRMEQIDGTPVSATGRSFGRASRHSSRRDASHQKQAQPDLSSGSTLPTEKNLPPLPSSPKQNLGKNYQYYAGNMLFFCRGRLLNTRATPLNLLTFFLAVLPAGLFFGFSAPYLWNNVSPAMPIIFAYVFLITLSSFLHAAFSDPGILPRNLHPLPPNPAEERDALAIGPPTTEWVMVKTFIQKRKTSSAAEQGDQAGVGAGTTAMEVPTKFCKSCTIWRPPRAHHCRVCDACVETQDHHCVWLNNCVGRRNYRYFFAFVGFGSLMAVLLLAFSIVHIAHYGSQNDRSFGSALSGRTQERMAFFLLMYSIVALPYPGSLFVYHLFLVARGETTREYLNGHKFALADRHRPFSQASILRNWAAVLGRPRPPSYMSFKRAYQEGDLRLGHTVNAKDRKVLARREQKDQQGRVKGLTQRFSAVKNKSSRGNGIGGGEYGTKDSSLGTEMRSLPGTANGPARPGPLGRMDSTPR</sequence>
<feature type="domain" description="Palmitoyltransferase DHHC" evidence="13">
    <location>
        <begin position="416"/>
        <end position="544"/>
    </location>
</feature>
<feature type="compositionally biased region" description="Polar residues" evidence="12">
    <location>
        <begin position="103"/>
        <end position="116"/>
    </location>
</feature>
<evidence type="ECO:0000256" key="9">
    <source>
        <dbReference type="ARBA" id="ARBA00023463"/>
    </source>
</evidence>
<keyword evidence="2 11" id="KW-0808">Transferase</keyword>
<dbReference type="GO" id="GO:0005794">
    <property type="term" value="C:Golgi apparatus"/>
    <property type="evidence" value="ECO:0007669"/>
    <property type="project" value="TreeGrafter"/>
</dbReference>
<feature type="compositionally biased region" description="Basic and acidic residues" evidence="12">
    <location>
        <begin position="128"/>
        <end position="143"/>
    </location>
</feature>
<evidence type="ECO:0000259" key="13">
    <source>
        <dbReference type="Pfam" id="PF01529"/>
    </source>
</evidence>
<evidence type="ECO:0000256" key="1">
    <source>
        <dbReference type="ARBA" id="ARBA00004127"/>
    </source>
</evidence>
<comment type="domain">
    <text evidence="11">The DHHC domain is required for palmitoyltransferase activity.</text>
</comment>
<feature type="region of interest" description="Disordered" evidence="12">
    <location>
        <begin position="97"/>
        <end position="116"/>
    </location>
</feature>
<keyword evidence="15" id="KW-1185">Reference proteome</keyword>
<dbReference type="AlphaFoldDB" id="A0A0F4GPP2"/>
<evidence type="ECO:0000256" key="5">
    <source>
        <dbReference type="ARBA" id="ARBA00023136"/>
    </source>
</evidence>
<evidence type="ECO:0000313" key="15">
    <source>
        <dbReference type="Proteomes" id="UP000033647"/>
    </source>
</evidence>
<dbReference type="GO" id="GO:0005783">
    <property type="term" value="C:endoplasmic reticulum"/>
    <property type="evidence" value="ECO:0007669"/>
    <property type="project" value="TreeGrafter"/>
</dbReference>
<dbReference type="EC" id="2.3.1.225" evidence="11"/>
<dbReference type="EMBL" id="LAFY01000352">
    <property type="protein sequence ID" value="KJX99386.1"/>
    <property type="molecule type" value="Genomic_DNA"/>
</dbReference>
<keyword evidence="5 11" id="KW-0472">Membrane</keyword>
<feature type="compositionally biased region" description="Polar residues" evidence="12">
    <location>
        <begin position="192"/>
        <end position="205"/>
    </location>
</feature>
<dbReference type="STRING" id="1047168.A0A0F4GPP2"/>
<evidence type="ECO:0000256" key="10">
    <source>
        <dbReference type="ARBA" id="ARBA00048048"/>
    </source>
</evidence>
<comment type="similarity">
    <text evidence="9">Belongs to the DHHC palmitoyltransferase family. ERF2/ZDHHC9 subfamily.</text>
</comment>
<organism evidence="14 15">
    <name type="scientific">Zymoseptoria brevis</name>
    <dbReference type="NCBI Taxonomy" id="1047168"/>
    <lineage>
        <taxon>Eukaryota</taxon>
        <taxon>Fungi</taxon>
        <taxon>Dikarya</taxon>
        <taxon>Ascomycota</taxon>
        <taxon>Pezizomycotina</taxon>
        <taxon>Dothideomycetes</taxon>
        <taxon>Dothideomycetidae</taxon>
        <taxon>Mycosphaerellales</taxon>
        <taxon>Mycosphaerellaceae</taxon>
        <taxon>Zymoseptoria</taxon>
    </lineage>
</organism>
<feature type="compositionally biased region" description="Polar residues" evidence="12">
    <location>
        <begin position="621"/>
        <end position="633"/>
    </location>
</feature>
<reference evidence="14 15" key="1">
    <citation type="submission" date="2015-03" db="EMBL/GenBank/DDBJ databases">
        <title>RNA-seq based gene annotation and comparative genomics of four Zymoseptoria species reveal species-specific pathogenicity related genes and transposable element activity.</title>
        <authorList>
            <person name="Grandaubert J."/>
            <person name="Bhattacharyya A."/>
            <person name="Stukenbrock E.H."/>
        </authorList>
    </citation>
    <scope>NUCLEOTIDE SEQUENCE [LARGE SCALE GENOMIC DNA]</scope>
    <source>
        <strain evidence="14 15">Zb18110</strain>
    </source>
</reference>
<evidence type="ECO:0000256" key="4">
    <source>
        <dbReference type="ARBA" id="ARBA00022989"/>
    </source>
</evidence>
<feature type="region of interest" description="Disordered" evidence="12">
    <location>
        <begin position="602"/>
        <end position="676"/>
    </location>
</feature>
<keyword evidence="4 11" id="KW-1133">Transmembrane helix</keyword>
<feature type="transmembrane region" description="Helical" evidence="11">
    <location>
        <begin position="461"/>
        <end position="487"/>
    </location>
</feature>
<feature type="region of interest" description="Disordered" evidence="12">
    <location>
        <begin position="1"/>
        <end position="86"/>
    </location>
</feature>
<feature type="transmembrane region" description="Helical" evidence="11">
    <location>
        <begin position="507"/>
        <end position="531"/>
    </location>
</feature>
<protein>
    <recommendedName>
        <fullName evidence="11">Palmitoyltransferase</fullName>
        <ecNumber evidence="11">2.3.1.225</ecNumber>
    </recommendedName>
</protein>
<comment type="caution">
    <text evidence="14">The sequence shown here is derived from an EMBL/GenBank/DDBJ whole genome shotgun (WGS) entry which is preliminary data.</text>
</comment>
<evidence type="ECO:0000256" key="7">
    <source>
        <dbReference type="ARBA" id="ARBA00023288"/>
    </source>
</evidence>
<feature type="compositionally biased region" description="Polar residues" evidence="12">
    <location>
        <begin position="240"/>
        <end position="255"/>
    </location>
</feature>
<dbReference type="Pfam" id="PF01529">
    <property type="entry name" value="DHHC"/>
    <property type="match status" value="1"/>
</dbReference>
<evidence type="ECO:0000256" key="2">
    <source>
        <dbReference type="ARBA" id="ARBA00022679"/>
    </source>
</evidence>
<dbReference type="GO" id="GO:0006612">
    <property type="term" value="P:protein targeting to membrane"/>
    <property type="evidence" value="ECO:0007669"/>
    <property type="project" value="TreeGrafter"/>
</dbReference>
<dbReference type="PANTHER" id="PTHR22883">
    <property type="entry name" value="ZINC FINGER DHHC DOMAIN CONTAINING PROTEIN"/>
    <property type="match status" value="1"/>
</dbReference>
<keyword evidence="7" id="KW-0449">Lipoprotein</keyword>
<dbReference type="PANTHER" id="PTHR22883:SF43">
    <property type="entry name" value="PALMITOYLTRANSFERASE APP"/>
    <property type="match status" value="1"/>
</dbReference>
<keyword evidence="3 11" id="KW-0812">Transmembrane</keyword>
<dbReference type="OrthoDB" id="9909019at2759"/>
<dbReference type="Proteomes" id="UP000033647">
    <property type="component" value="Unassembled WGS sequence"/>
</dbReference>
<feature type="region of interest" description="Disordered" evidence="12">
    <location>
        <begin position="123"/>
        <end position="267"/>
    </location>
</feature>
<evidence type="ECO:0000256" key="11">
    <source>
        <dbReference type="RuleBase" id="RU079119"/>
    </source>
</evidence>
<evidence type="ECO:0000256" key="12">
    <source>
        <dbReference type="SAM" id="MobiDB-lite"/>
    </source>
</evidence>
<comment type="catalytic activity">
    <reaction evidence="10 11">
        <text>L-cysteinyl-[protein] + hexadecanoyl-CoA = S-hexadecanoyl-L-cysteinyl-[protein] + CoA</text>
        <dbReference type="Rhea" id="RHEA:36683"/>
        <dbReference type="Rhea" id="RHEA-COMP:10131"/>
        <dbReference type="Rhea" id="RHEA-COMP:11032"/>
        <dbReference type="ChEBI" id="CHEBI:29950"/>
        <dbReference type="ChEBI" id="CHEBI:57287"/>
        <dbReference type="ChEBI" id="CHEBI:57379"/>
        <dbReference type="ChEBI" id="CHEBI:74151"/>
        <dbReference type="EC" id="2.3.1.225"/>
    </reaction>
</comment>
<evidence type="ECO:0000256" key="3">
    <source>
        <dbReference type="ARBA" id="ARBA00022692"/>
    </source>
</evidence>
<feature type="transmembrane region" description="Helical" evidence="11">
    <location>
        <begin position="297"/>
        <end position="321"/>
    </location>
</feature>
<evidence type="ECO:0000256" key="6">
    <source>
        <dbReference type="ARBA" id="ARBA00023139"/>
    </source>
</evidence>
<proteinExistence type="inferred from homology"/>